<name>A0ABM4CVA4_HYDVU</name>
<dbReference type="GeneID" id="136087333"/>
<gene>
    <name evidence="5" type="primary">LOC136087333</name>
</gene>
<evidence type="ECO:0000313" key="4">
    <source>
        <dbReference type="Proteomes" id="UP001652625"/>
    </source>
</evidence>
<feature type="domain" description="DUF4806" evidence="3">
    <location>
        <begin position="334"/>
        <end position="410"/>
    </location>
</feature>
<protein>
    <submittedName>
        <fullName evidence="5">Uncharacterized protein LOC136087333</fullName>
    </submittedName>
</protein>
<feature type="chain" id="PRO_5045350025" evidence="2">
    <location>
        <begin position="17"/>
        <end position="456"/>
    </location>
</feature>
<dbReference type="Proteomes" id="UP001652625">
    <property type="component" value="Chromosome 11"/>
</dbReference>
<organism evidence="4 5">
    <name type="scientific">Hydra vulgaris</name>
    <name type="common">Hydra</name>
    <name type="synonym">Hydra attenuata</name>
    <dbReference type="NCBI Taxonomy" id="6087"/>
    <lineage>
        <taxon>Eukaryota</taxon>
        <taxon>Metazoa</taxon>
        <taxon>Cnidaria</taxon>
        <taxon>Hydrozoa</taxon>
        <taxon>Hydroidolina</taxon>
        <taxon>Anthoathecata</taxon>
        <taxon>Aplanulata</taxon>
        <taxon>Hydridae</taxon>
        <taxon>Hydra</taxon>
    </lineage>
</organism>
<feature type="signal peptide" evidence="2">
    <location>
        <begin position="1"/>
        <end position="16"/>
    </location>
</feature>
<evidence type="ECO:0000313" key="5">
    <source>
        <dbReference type="RefSeq" id="XP_065665866.1"/>
    </source>
</evidence>
<evidence type="ECO:0000256" key="1">
    <source>
        <dbReference type="SAM" id="MobiDB-lite"/>
    </source>
</evidence>
<dbReference type="Pfam" id="PF16064">
    <property type="entry name" value="DUF4806"/>
    <property type="match status" value="1"/>
</dbReference>
<sequence>MIFILVLFILVEMTQKRNLKKAIDKYVMCVFLENVNGAFAEQKTVVPKRWIDEELMLLWWPNGVNVENKKSINPNKDTWKKYDLKEVVIEGEESVCHEFLMHTSSSESDVKKKKFEEFDFSKGKSVPSKPTFSIMEVIEKAKKESSCIISHPPPQSPLPIQYSPVHHHHSGSPDSYEPLPCLSGASHYPLKRTSSYSARSLCGPSQDLSGGLYYRSPVSASHGSSGDSEDTTRHSSRTSYQSESPVHLDAPCHTSSFQHSTTNCSINASSSDNPLPSSKTKLIRKDSGKLLNQKFPMDTGDFQKLVLQLLLEKNCCKCDNKTSENVKVTIFKKIESLDEFYELETRLKDNSEYSKLLCDLKKAGGKTVKENTKNVMVRIMEHDVMAKFNMKGKHRGDIKKVSFEDKKLCKAIIEVILLMHESSTEAQIKDQIGSILKFSPFVSGSKKKLIEDASNC</sequence>
<proteinExistence type="predicted"/>
<feature type="region of interest" description="Disordered" evidence="1">
    <location>
        <begin position="213"/>
        <end position="247"/>
    </location>
</feature>
<keyword evidence="2" id="KW-0732">Signal</keyword>
<evidence type="ECO:0000259" key="3">
    <source>
        <dbReference type="Pfam" id="PF16064"/>
    </source>
</evidence>
<keyword evidence="4" id="KW-1185">Reference proteome</keyword>
<reference evidence="5" key="1">
    <citation type="submission" date="2025-08" db="UniProtKB">
        <authorList>
            <consortium name="RefSeq"/>
        </authorList>
    </citation>
    <scope>IDENTIFICATION</scope>
</reference>
<evidence type="ECO:0000256" key="2">
    <source>
        <dbReference type="SAM" id="SignalP"/>
    </source>
</evidence>
<dbReference type="InterPro" id="IPR032071">
    <property type="entry name" value="DUF4806"/>
</dbReference>
<accession>A0ABM4CVA4</accession>
<dbReference type="RefSeq" id="XP_065665866.1">
    <property type="nucleotide sequence ID" value="XM_065809794.1"/>
</dbReference>
<feature type="region of interest" description="Disordered" evidence="1">
    <location>
        <begin position="147"/>
        <end position="176"/>
    </location>
</feature>